<evidence type="ECO:0000313" key="3">
    <source>
        <dbReference type="EMBL" id="AVF46302.1"/>
    </source>
</evidence>
<dbReference type="InterPro" id="IPR045584">
    <property type="entry name" value="Pilin-like"/>
</dbReference>
<dbReference type="InterPro" id="IPR012902">
    <property type="entry name" value="N_methyl_site"/>
</dbReference>
<evidence type="ECO:0000313" key="7">
    <source>
        <dbReference type="Proteomes" id="UP000194767"/>
    </source>
</evidence>
<dbReference type="AlphaFoldDB" id="A0A1V0YN91"/>
<reference evidence="8" key="3">
    <citation type="submission" date="2017-12" db="EMBL/GenBank/DDBJ databases">
        <title>FDA dAtabase for Regulatory Grade micrObial Sequences (FDA-ARGOS): Supporting development and validation of Infectious Disease Dx tests.</title>
        <authorList>
            <person name="Hoffmann M."/>
            <person name="Allard M."/>
            <person name="Evans P."/>
            <person name="Brown E."/>
            <person name="Tallon L."/>
            <person name="Sadzewicz L."/>
            <person name="Sengamalay N."/>
            <person name="Ott S."/>
            <person name="Godinez A."/>
            <person name="Nagaraj S."/>
            <person name="Vavikolanu K."/>
            <person name="Aluvathingal J."/>
            <person name="Nadendla S."/>
            <person name="Sichtig H."/>
        </authorList>
    </citation>
    <scope>NUCLEOTIDE SEQUENCE [LARGE SCALE GENOMIC DNA]</scope>
    <source>
        <strain evidence="8">FDAARGOS_129</strain>
    </source>
</reference>
<feature type="transmembrane region" description="Helical" evidence="2">
    <location>
        <begin position="12"/>
        <end position="33"/>
    </location>
</feature>
<sequence>MSKYYNLKFNRGFTLIELMVTLLTLAILVAIAVPSYQSYARRATASAAKSEILKLAERLEQHKSRNFTYRGFTTTSVTLTRGGYTIQITDDTTAGNLLTSSAANGQTWVIRATTTDSRNLNFIAKNSGLRCQSLTATAVDNDCGGTTTCNTCEANSESWQ</sequence>
<dbReference type="Proteomes" id="UP000237921">
    <property type="component" value="Chromosome"/>
</dbReference>
<evidence type="ECO:0000313" key="5">
    <source>
        <dbReference type="EMBL" id="OTL97700.1"/>
    </source>
</evidence>
<evidence type="ECO:0000256" key="2">
    <source>
        <dbReference type="SAM" id="Phobius"/>
    </source>
</evidence>
<keyword evidence="2" id="KW-0472">Membrane</keyword>
<dbReference type="PANTHER" id="PTHR30093">
    <property type="entry name" value="GENERAL SECRETION PATHWAY PROTEIN G"/>
    <property type="match status" value="1"/>
</dbReference>
<keyword evidence="2" id="KW-0812">Transmembrane</keyword>
<evidence type="ECO:0000256" key="1">
    <source>
        <dbReference type="ARBA" id="ARBA00022481"/>
    </source>
</evidence>
<dbReference type="Proteomes" id="UP000027208">
    <property type="component" value="Unassembled WGS sequence"/>
</dbReference>
<dbReference type="PANTHER" id="PTHR30093:SF47">
    <property type="entry name" value="TYPE IV PILUS NON-CORE MINOR PILIN PILE"/>
    <property type="match status" value="1"/>
</dbReference>
<evidence type="ECO:0000313" key="4">
    <source>
        <dbReference type="EMBL" id="KDM53059.1"/>
    </source>
</evidence>
<dbReference type="InterPro" id="IPR000983">
    <property type="entry name" value="Bac_GSPG_pilin"/>
</dbReference>
<dbReference type="Pfam" id="PF16732">
    <property type="entry name" value="ComP_DUS"/>
    <property type="match status" value="1"/>
</dbReference>
<dbReference type="RefSeq" id="WP_004884685.1">
    <property type="nucleotide sequence ID" value="NZ_AMZR01000116.1"/>
</dbReference>
<dbReference type="Proteomes" id="UP000194767">
    <property type="component" value="Unassembled WGS sequence"/>
</dbReference>
<dbReference type="GO" id="GO:0015627">
    <property type="term" value="C:type II protein secretion system complex"/>
    <property type="evidence" value="ECO:0007669"/>
    <property type="project" value="InterPro"/>
</dbReference>
<accession>A0A1V0YN91</accession>
<dbReference type="NCBIfam" id="TIGR02532">
    <property type="entry name" value="IV_pilin_GFxxxE"/>
    <property type="match status" value="1"/>
</dbReference>
<reference evidence="3" key="4">
    <citation type="submission" date="2017-12" db="EMBL/GenBank/DDBJ databases">
        <title>FDA dAtabase for Regulatory Grade micrObial Sequences (FDA-ARGOS): Supporting development and validation of Infectious Disease Dx tests.</title>
        <authorList>
            <person name="Campos J."/>
            <person name="Goldberg B."/>
            <person name="Tallon L."/>
            <person name="Sadzewicz L."/>
            <person name="Sengamalay N."/>
            <person name="Ott S."/>
            <person name="Godinez A."/>
            <person name="Nagaraj S."/>
            <person name="Vavikolanu K."/>
            <person name="Aluvathingal J."/>
            <person name="Nadendla S."/>
            <person name="Nandy P."/>
            <person name="Hobson J."/>
            <person name="Sichtig H."/>
        </authorList>
    </citation>
    <scope>NUCLEOTIDE SEQUENCE</scope>
    <source>
        <strain evidence="3">FDAARGOS_129</strain>
    </source>
</reference>
<dbReference type="Gene3D" id="3.30.700.10">
    <property type="entry name" value="Glycoprotein, Type 4 Pilin"/>
    <property type="match status" value="1"/>
</dbReference>
<dbReference type="STRING" id="106654.B7L44_02400"/>
<protein>
    <submittedName>
        <fullName evidence="3">Prepilin-type cleavage/methylation domain-containing protein</fullName>
    </submittedName>
</protein>
<keyword evidence="2" id="KW-1133">Transmembrane helix</keyword>
<dbReference type="PROSITE" id="PS00409">
    <property type="entry name" value="PROKAR_NTER_METHYL"/>
    <property type="match status" value="1"/>
</dbReference>
<evidence type="ECO:0000313" key="6">
    <source>
        <dbReference type="Proteomes" id="UP000027208"/>
    </source>
</evidence>
<organism evidence="4 6">
    <name type="scientific">Acinetobacter nosocomialis</name>
    <dbReference type="NCBI Taxonomy" id="106654"/>
    <lineage>
        <taxon>Bacteria</taxon>
        <taxon>Pseudomonadati</taxon>
        <taxon>Pseudomonadota</taxon>
        <taxon>Gammaproteobacteria</taxon>
        <taxon>Moraxellales</taxon>
        <taxon>Moraxellaceae</taxon>
        <taxon>Acinetobacter</taxon>
        <taxon>Acinetobacter calcoaceticus/baumannii complex</taxon>
    </lineage>
</organism>
<dbReference type="GO" id="GO:0015628">
    <property type="term" value="P:protein secretion by the type II secretion system"/>
    <property type="evidence" value="ECO:0007669"/>
    <property type="project" value="InterPro"/>
</dbReference>
<dbReference type="InterPro" id="IPR031982">
    <property type="entry name" value="PilE-like"/>
</dbReference>
<evidence type="ECO:0000313" key="8">
    <source>
        <dbReference type="Proteomes" id="UP000237921"/>
    </source>
</evidence>
<dbReference type="EMBL" id="JMUI01000017">
    <property type="protein sequence ID" value="KDM53059.1"/>
    <property type="molecule type" value="Genomic_DNA"/>
</dbReference>
<name>A0A1V0YN91_ACINO</name>
<dbReference type="Pfam" id="PF07963">
    <property type="entry name" value="N_methyl"/>
    <property type="match status" value="1"/>
</dbReference>
<proteinExistence type="predicted"/>
<dbReference type="PRINTS" id="PR00813">
    <property type="entry name" value="BCTERIALGSPG"/>
</dbReference>
<accession>K9BAD3</accession>
<dbReference type="GO" id="GO:0043683">
    <property type="term" value="P:type IV pilus assembly"/>
    <property type="evidence" value="ECO:0007669"/>
    <property type="project" value="InterPro"/>
</dbReference>
<keyword evidence="1" id="KW-0488">Methylation</keyword>
<dbReference type="EMBL" id="CP014019">
    <property type="protein sequence ID" value="AVF46302.1"/>
    <property type="molecule type" value="Genomic_DNA"/>
</dbReference>
<reference evidence="4 6" key="1">
    <citation type="submission" date="2014-04" db="EMBL/GenBank/DDBJ databases">
        <title>The Genome Sequence of Acinetobacter baumanii BIDMC 57.</title>
        <authorList>
            <consortium name="The Broad Institute Genomics Platform"/>
            <consortium name="The Broad Institute Genome Sequencing Center for Infectious Disease"/>
            <person name="Murphy C."/>
            <person name="Cosimi L."/>
            <person name="Cerqueira G."/>
            <person name="Feldgarden M."/>
            <person name="Earl A."/>
            <person name="Spencer M.D."/>
            <person name="Fodor A."/>
            <person name="Sautter R.L."/>
            <person name="Hung D."/>
            <person name="Onderdonk A.B."/>
            <person name="Ernst C."/>
            <person name="Delaney M."/>
            <person name="DuBois A."/>
            <person name="Young S.K."/>
            <person name="Zeng Q."/>
            <person name="Gargeya S."/>
            <person name="Abouelleil A."/>
            <person name="Alvarado L."/>
            <person name="Chapman S.B."/>
            <person name="Gainer-Dewar J."/>
            <person name="Goldberg J."/>
            <person name="Griggs A."/>
            <person name="Gujja S."/>
            <person name="Hansen M."/>
            <person name="Howarth C."/>
            <person name="Imamovic A."/>
            <person name="Larimer J."/>
            <person name="Pearson M."/>
            <person name="Poon T.W."/>
            <person name="Priest M."/>
            <person name="Roberts A."/>
            <person name="Saif S."/>
            <person name="Shea T."/>
            <person name="Sykes S."/>
            <person name="Wortman J."/>
            <person name="Nusbaum C."/>
            <person name="Birren B."/>
        </authorList>
    </citation>
    <scope>NUCLEOTIDE SEQUENCE [LARGE SCALE GENOMIC DNA]</scope>
    <source>
        <strain evidence="4 6">BIDMC 57</strain>
    </source>
</reference>
<dbReference type="EMBL" id="NGDO01000038">
    <property type="protein sequence ID" value="OTL97700.1"/>
    <property type="molecule type" value="Genomic_DNA"/>
</dbReference>
<dbReference type="SUPFAM" id="SSF54523">
    <property type="entry name" value="Pili subunits"/>
    <property type="match status" value="1"/>
</dbReference>
<gene>
    <name evidence="4" type="ORF">AE32_03323</name>
    <name evidence="3" type="ORF">AL533_19105</name>
    <name evidence="5" type="ORF">B9X58_08695</name>
</gene>
<reference evidence="5 7" key="2">
    <citation type="submission" date="2017-05" db="EMBL/GenBank/DDBJ databases">
        <authorList>
            <person name="Kreiswirth B."/>
            <person name="Manca C."/>
            <person name="Chen L."/>
            <person name="Evans S."/>
            <person name="Fowler V."/>
            <person name="Patel R."/>
            <person name="Chambers H."/>
            <person name="Bonomo R."/>
            <person name="Paul V."/>
            <person name="Sankar J."/>
            <person name="Gaind R."/>
            <person name="Ray P."/>
            <person name="Gautam V."/>
            <person name="Biswal M."/>
            <person name="Datta S."/>
            <person name="Walia K."/>
            <person name="Adams M."/>
            <person name="Nelson K."/>
            <person name="Sutton G."/>
            <person name="Fouts D."/>
            <person name="Hujer K."/>
            <person name="Hujer A."/>
        </authorList>
    </citation>
    <scope>NUCLEOTIDE SEQUENCE [LARGE SCALE GENOMIC DNA]</scope>
    <source>
        <strain evidence="5 7">PR324</strain>
    </source>
</reference>